<sequence length="47" mass="5346">MLCKCIKVGFLIKLTTKYKNGDTELLLIVLENHGHNFQGNTESKHCL</sequence>
<reference evidence="1 2" key="1">
    <citation type="submission" date="2015-03" db="EMBL/GenBank/DDBJ databases">
        <authorList>
            <person name="Xie B.-B."/>
            <person name="Rong J.-C."/>
            <person name="Qin Q.-L."/>
            <person name="Zhang Y.-Z."/>
        </authorList>
    </citation>
    <scope>NUCLEOTIDE SEQUENCE [LARGE SCALE GENOMIC DNA]</scope>
    <source>
        <strain evidence="1 2">KMM 661</strain>
    </source>
</reference>
<dbReference type="KEGG" id="png:PNIG_a1430"/>
<organism evidence="1 2">
    <name type="scientific">Pseudoalteromonas nigrifaciens</name>
    <dbReference type="NCBI Taxonomy" id="28109"/>
    <lineage>
        <taxon>Bacteria</taxon>
        <taxon>Pseudomonadati</taxon>
        <taxon>Pseudomonadota</taxon>
        <taxon>Gammaproteobacteria</taxon>
        <taxon>Alteromonadales</taxon>
        <taxon>Pseudoalteromonadaceae</taxon>
        <taxon>Pseudoalteromonas</taxon>
    </lineage>
</organism>
<dbReference type="Proteomes" id="UP000198329">
    <property type="component" value="Chromosome I"/>
</dbReference>
<keyword evidence="2" id="KW-1185">Reference proteome</keyword>
<dbReference type="EMBL" id="CP011036">
    <property type="protein sequence ID" value="ASM53589.1"/>
    <property type="molecule type" value="Genomic_DNA"/>
</dbReference>
<evidence type="ECO:0000313" key="2">
    <source>
        <dbReference type="Proteomes" id="UP000198329"/>
    </source>
</evidence>
<evidence type="ECO:0000313" key="1">
    <source>
        <dbReference type="EMBL" id="ASM53589.1"/>
    </source>
</evidence>
<protein>
    <recommendedName>
        <fullName evidence="3">Orphan protein</fullName>
    </recommendedName>
</protein>
<accession>A0AAC9UHQ3</accession>
<proteinExistence type="predicted"/>
<evidence type="ECO:0008006" key="3">
    <source>
        <dbReference type="Google" id="ProtNLM"/>
    </source>
</evidence>
<gene>
    <name evidence="1" type="ORF">PNIG_a1430</name>
</gene>
<dbReference type="AlphaFoldDB" id="A0AAC9UHQ3"/>
<name>A0AAC9UHQ3_9GAMM</name>